<dbReference type="InterPro" id="IPR041657">
    <property type="entry name" value="HTH_17"/>
</dbReference>
<dbReference type="AlphaFoldDB" id="A0A9J6RMH1"/>
<evidence type="ECO:0000313" key="3">
    <source>
        <dbReference type="Proteomes" id="UP001069090"/>
    </source>
</evidence>
<dbReference type="Gene3D" id="1.10.1660.10">
    <property type="match status" value="1"/>
</dbReference>
<accession>A0A9J6RMH1</accession>
<evidence type="ECO:0000313" key="2">
    <source>
        <dbReference type="EMBL" id="MCZ0865181.1"/>
    </source>
</evidence>
<keyword evidence="3" id="KW-1185">Reference proteome</keyword>
<dbReference type="Pfam" id="PF12728">
    <property type="entry name" value="HTH_17"/>
    <property type="match status" value="1"/>
</dbReference>
<proteinExistence type="predicted"/>
<comment type="caution">
    <text evidence="2">The sequence shown here is derived from an EMBL/GenBank/DDBJ whole genome shotgun (WGS) entry which is preliminary data.</text>
</comment>
<sequence length="74" mass="8635">MNDTTATIDDRELTTKEAASLLGLSPSTLRKWRCTGERPELPWCKRFRKVFYLESEVILFKEKNTTSNCDETYV</sequence>
<evidence type="ECO:0000259" key="1">
    <source>
        <dbReference type="Pfam" id="PF12728"/>
    </source>
</evidence>
<reference evidence="2 3" key="1">
    <citation type="submission" date="2022-12" db="EMBL/GenBank/DDBJ databases">
        <title>Dasania phycosphaerae sp. nov., isolated from particulate material of the south coast of Korea.</title>
        <authorList>
            <person name="Jiang Y."/>
        </authorList>
    </citation>
    <scope>NUCLEOTIDE SEQUENCE [LARGE SCALE GENOMIC DNA]</scope>
    <source>
        <strain evidence="2 3">GY-19</strain>
    </source>
</reference>
<dbReference type="Proteomes" id="UP001069090">
    <property type="component" value="Unassembled WGS sequence"/>
</dbReference>
<name>A0A9J6RMH1_9GAMM</name>
<dbReference type="SUPFAM" id="SSF46955">
    <property type="entry name" value="Putative DNA-binding domain"/>
    <property type="match status" value="1"/>
</dbReference>
<dbReference type="RefSeq" id="WP_258331330.1">
    <property type="nucleotide sequence ID" value="NZ_JAPTGG010000005.1"/>
</dbReference>
<organism evidence="2 3">
    <name type="scientific">Dasania phycosphaerae</name>
    <dbReference type="NCBI Taxonomy" id="2950436"/>
    <lineage>
        <taxon>Bacteria</taxon>
        <taxon>Pseudomonadati</taxon>
        <taxon>Pseudomonadota</taxon>
        <taxon>Gammaproteobacteria</taxon>
        <taxon>Cellvibrionales</taxon>
        <taxon>Spongiibacteraceae</taxon>
        <taxon>Dasania</taxon>
    </lineage>
</organism>
<dbReference type="EMBL" id="JAPTGG010000005">
    <property type="protein sequence ID" value="MCZ0865181.1"/>
    <property type="molecule type" value="Genomic_DNA"/>
</dbReference>
<protein>
    <submittedName>
        <fullName evidence="2">Helix-turn-helix domain-containing protein</fullName>
    </submittedName>
</protein>
<gene>
    <name evidence="2" type="ORF">O0V09_08225</name>
</gene>
<feature type="domain" description="Helix-turn-helix" evidence="1">
    <location>
        <begin position="13"/>
        <end position="64"/>
    </location>
</feature>
<dbReference type="InterPro" id="IPR009061">
    <property type="entry name" value="DNA-bd_dom_put_sf"/>
</dbReference>